<dbReference type="AlphaFoldDB" id="A0A0K9NTT6"/>
<proteinExistence type="predicted"/>
<dbReference type="EMBL" id="LFYR01001785">
    <property type="protein sequence ID" value="KMZ59477.1"/>
    <property type="molecule type" value="Genomic_DNA"/>
</dbReference>
<name>A0A0K9NTT6_ZOSMR</name>
<evidence type="ECO:0000313" key="1">
    <source>
        <dbReference type="EMBL" id="KMZ59477.1"/>
    </source>
</evidence>
<gene>
    <name evidence="1" type="ORF">ZOSMA_68G00630</name>
</gene>
<protein>
    <submittedName>
        <fullName evidence="1">Uncharacterized protein</fullName>
    </submittedName>
</protein>
<sequence length="54" mass="6601">MLKSFTRHRPFSAWHQRMTDWCVPNPKPKLQSLSFWMRFCHFGEVYTCIKGLRI</sequence>
<keyword evidence="2" id="KW-1185">Reference proteome</keyword>
<dbReference type="Proteomes" id="UP000036987">
    <property type="component" value="Unassembled WGS sequence"/>
</dbReference>
<reference evidence="2" key="1">
    <citation type="journal article" date="2016" name="Nature">
        <title>The genome of the seagrass Zostera marina reveals angiosperm adaptation to the sea.</title>
        <authorList>
            <person name="Olsen J.L."/>
            <person name="Rouze P."/>
            <person name="Verhelst B."/>
            <person name="Lin Y.-C."/>
            <person name="Bayer T."/>
            <person name="Collen J."/>
            <person name="Dattolo E."/>
            <person name="De Paoli E."/>
            <person name="Dittami S."/>
            <person name="Maumus F."/>
            <person name="Michel G."/>
            <person name="Kersting A."/>
            <person name="Lauritano C."/>
            <person name="Lohaus R."/>
            <person name="Toepel M."/>
            <person name="Tonon T."/>
            <person name="Vanneste K."/>
            <person name="Amirebrahimi M."/>
            <person name="Brakel J."/>
            <person name="Bostroem C."/>
            <person name="Chovatia M."/>
            <person name="Grimwood J."/>
            <person name="Jenkins J.W."/>
            <person name="Jueterbock A."/>
            <person name="Mraz A."/>
            <person name="Stam W.T."/>
            <person name="Tice H."/>
            <person name="Bornberg-Bauer E."/>
            <person name="Green P.J."/>
            <person name="Pearson G.A."/>
            <person name="Procaccini G."/>
            <person name="Duarte C.M."/>
            <person name="Schmutz J."/>
            <person name="Reusch T.B.H."/>
            <person name="Van de Peer Y."/>
        </authorList>
    </citation>
    <scope>NUCLEOTIDE SEQUENCE [LARGE SCALE GENOMIC DNA]</scope>
    <source>
        <strain evidence="2">cv. Finnish</strain>
    </source>
</reference>
<comment type="caution">
    <text evidence="1">The sequence shown here is derived from an EMBL/GenBank/DDBJ whole genome shotgun (WGS) entry which is preliminary data.</text>
</comment>
<evidence type="ECO:0000313" key="2">
    <source>
        <dbReference type="Proteomes" id="UP000036987"/>
    </source>
</evidence>
<organism evidence="1 2">
    <name type="scientific">Zostera marina</name>
    <name type="common">Eelgrass</name>
    <dbReference type="NCBI Taxonomy" id="29655"/>
    <lineage>
        <taxon>Eukaryota</taxon>
        <taxon>Viridiplantae</taxon>
        <taxon>Streptophyta</taxon>
        <taxon>Embryophyta</taxon>
        <taxon>Tracheophyta</taxon>
        <taxon>Spermatophyta</taxon>
        <taxon>Magnoliopsida</taxon>
        <taxon>Liliopsida</taxon>
        <taxon>Zosteraceae</taxon>
        <taxon>Zostera</taxon>
    </lineage>
</organism>
<accession>A0A0K9NTT6</accession>